<evidence type="ECO:0000313" key="2">
    <source>
        <dbReference type="Proteomes" id="UP001385809"/>
    </source>
</evidence>
<reference evidence="1 2" key="1">
    <citation type="submission" date="2024-03" db="EMBL/GenBank/DDBJ databases">
        <title>Actinomycetospora sp. OC33-EN08, a novel actinomycete isolated from wild orchid (Aerides multiflora).</title>
        <authorList>
            <person name="Suriyachadkun C."/>
        </authorList>
    </citation>
    <scope>NUCLEOTIDE SEQUENCE [LARGE SCALE GENOMIC DNA]</scope>
    <source>
        <strain evidence="1 2">OC33-EN08</strain>
    </source>
</reference>
<dbReference type="PANTHER" id="PTHR47829">
    <property type="entry name" value="HYDROLASE, PUTATIVE (AFU_ORTHOLOGUE AFUA_1G12880)-RELATED"/>
    <property type="match status" value="1"/>
</dbReference>
<dbReference type="InterPro" id="IPR006439">
    <property type="entry name" value="HAD-SF_hydro_IA"/>
</dbReference>
<sequence>MSTPRALLLDIGGVLLTSAHERMALLDAPPTFTEVRGVVGPRIDPAWDDVLAGRGTERAYWAARAAEYGVLAGGGGSVPELMDALYDDDEPFRPVVIALMDDAHAAGLVVAALTNDLAAFHGDADLTRHPVLGRFDTVVDGSVTGVLKPDPRAYANALDVLGLPADEVVFLDDIPGNCTGARAAGLVTVEVDLRDPGAAVARARDLLALRAAA</sequence>
<comment type="caution">
    <text evidence="1">The sequence shown here is derived from an EMBL/GenBank/DDBJ whole genome shotgun (WGS) entry which is preliminary data.</text>
</comment>
<dbReference type="CDD" id="cd02603">
    <property type="entry name" value="HAD_sEH-N_like"/>
    <property type="match status" value="1"/>
</dbReference>
<dbReference type="SUPFAM" id="SSF56784">
    <property type="entry name" value="HAD-like"/>
    <property type="match status" value="1"/>
</dbReference>
<dbReference type="Proteomes" id="UP001385809">
    <property type="component" value="Unassembled WGS sequence"/>
</dbReference>
<dbReference type="PRINTS" id="PR00413">
    <property type="entry name" value="HADHALOGNASE"/>
</dbReference>
<dbReference type="InterPro" id="IPR023214">
    <property type="entry name" value="HAD_sf"/>
</dbReference>
<dbReference type="RefSeq" id="WP_337695894.1">
    <property type="nucleotide sequence ID" value="NZ_JBBEGN010000007.1"/>
</dbReference>
<dbReference type="SFLD" id="SFLDS00003">
    <property type="entry name" value="Haloacid_Dehalogenase"/>
    <property type="match status" value="1"/>
</dbReference>
<dbReference type="PANTHER" id="PTHR47829:SF1">
    <property type="entry name" value="HAD FAMILY PHOSPHATASE"/>
    <property type="match status" value="1"/>
</dbReference>
<accession>A0ABU8MPY4</accession>
<gene>
    <name evidence="1" type="ORF">WCD74_16210</name>
</gene>
<organism evidence="1 2">
    <name type="scientific">Actinomycetospora aurantiaca</name>
    <dbReference type="NCBI Taxonomy" id="3129233"/>
    <lineage>
        <taxon>Bacteria</taxon>
        <taxon>Bacillati</taxon>
        <taxon>Actinomycetota</taxon>
        <taxon>Actinomycetes</taxon>
        <taxon>Pseudonocardiales</taxon>
        <taxon>Pseudonocardiaceae</taxon>
        <taxon>Actinomycetospora</taxon>
    </lineage>
</organism>
<keyword evidence="2" id="KW-1185">Reference proteome</keyword>
<dbReference type="Pfam" id="PF00702">
    <property type="entry name" value="Hydrolase"/>
    <property type="match status" value="1"/>
</dbReference>
<name>A0ABU8MPY4_9PSEU</name>
<proteinExistence type="predicted"/>
<dbReference type="Gene3D" id="3.40.50.1000">
    <property type="entry name" value="HAD superfamily/HAD-like"/>
    <property type="match status" value="1"/>
</dbReference>
<dbReference type="EMBL" id="JBBEGN010000007">
    <property type="protein sequence ID" value="MEJ2869321.1"/>
    <property type="molecule type" value="Genomic_DNA"/>
</dbReference>
<dbReference type="InterPro" id="IPR036412">
    <property type="entry name" value="HAD-like_sf"/>
</dbReference>
<dbReference type="InterPro" id="IPR052898">
    <property type="entry name" value="ACAD10-like"/>
</dbReference>
<protein>
    <submittedName>
        <fullName evidence="1">HAD family phosphatase</fullName>
    </submittedName>
</protein>
<dbReference type="SFLD" id="SFLDG01129">
    <property type="entry name" value="C1.5:_HAD__Beta-PGM__Phosphata"/>
    <property type="match status" value="1"/>
</dbReference>
<dbReference type="NCBIfam" id="TIGR01509">
    <property type="entry name" value="HAD-SF-IA-v3"/>
    <property type="match status" value="1"/>
</dbReference>
<evidence type="ECO:0000313" key="1">
    <source>
        <dbReference type="EMBL" id="MEJ2869321.1"/>
    </source>
</evidence>